<protein>
    <recommendedName>
        <fullName evidence="3">Transposase IS4 family protein</fullName>
    </recommendedName>
</protein>
<accession>D6TQU5</accession>
<keyword evidence="2" id="KW-1185">Reference proteome</keyword>
<reference evidence="1 2" key="1">
    <citation type="journal article" date="2011" name="Stand. Genomic Sci.">
        <title>Non-contiguous finished genome sequence and contextual data of the filamentous soil bacterium Ktedonobacter racemifer type strain (SOSP1-21).</title>
        <authorList>
            <person name="Chang Y.J."/>
            <person name="Land M."/>
            <person name="Hauser L."/>
            <person name="Chertkov O."/>
            <person name="Del Rio T.G."/>
            <person name="Nolan M."/>
            <person name="Copeland A."/>
            <person name="Tice H."/>
            <person name="Cheng J.F."/>
            <person name="Lucas S."/>
            <person name="Han C."/>
            <person name="Goodwin L."/>
            <person name="Pitluck S."/>
            <person name="Ivanova N."/>
            <person name="Ovchinikova G."/>
            <person name="Pati A."/>
            <person name="Chen A."/>
            <person name="Palaniappan K."/>
            <person name="Mavromatis K."/>
            <person name="Liolios K."/>
            <person name="Brettin T."/>
            <person name="Fiebig A."/>
            <person name="Rohde M."/>
            <person name="Abt B."/>
            <person name="Goker M."/>
            <person name="Detter J.C."/>
            <person name="Woyke T."/>
            <person name="Bristow J."/>
            <person name="Eisen J.A."/>
            <person name="Markowitz V."/>
            <person name="Hugenholtz P."/>
            <person name="Kyrpides N.C."/>
            <person name="Klenk H.P."/>
            <person name="Lapidus A."/>
        </authorList>
    </citation>
    <scope>NUCLEOTIDE SEQUENCE [LARGE SCALE GENOMIC DNA]</scope>
    <source>
        <strain evidence="2">DSM 44963</strain>
    </source>
</reference>
<proteinExistence type="predicted"/>
<evidence type="ECO:0008006" key="3">
    <source>
        <dbReference type="Google" id="ProtNLM"/>
    </source>
</evidence>
<dbReference type="EMBL" id="ADVG01000002">
    <property type="protein sequence ID" value="EFH85816.1"/>
    <property type="molecule type" value="Genomic_DNA"/>
</dbReference>
<dbReference type="AlphaFoldDB" id="D6TQU5"/>
<dbReference type="Proteomes" id="UP000004508">
    <property type="component" value="Unassembled WGS sequence"/>
</dbReference>
<evidence type="ECO:0000313" key="2">
    <source>
        <dbReference type="Proteomes" id="UP000004508"/>
    </source>
</evidence>
<comment type="caution">
    <text evidence="1">The sequence shown here is derived from an EMBL/GenBank/DDBJ whole genome shotgun (WGS) entry which is preliminary data.</text>
</comment>
<sequence length="86" mass="9832">MRAFSQKGKRIVDCKADRKTQRCRFVLVLAQRAVKSRENEISAAVALLHPALITNRILSADAMHTKKEQVYTLKILQILSRVIFSH</sequence>
<gene>
    <name evidence="1" type="ORF">Krac_7060</name>
</gene>
<evidence type="ECO:0000313" key="1">
    <source>
        <dbReference type="EMBL" id="EFH85816.1"/>
    </source>
</evidence>
<name>D6TQU5_KTERA</name>
<dbReference type="InParanoid" id="D6TQU5"/>
<organism evidence="1 2">
    <name type="scientific">Ktedonobacter racemifer DSM 44963</name>
    <dbReference type="NCBI Taxonomy" id="485913"/>
    <lineage>
        <taxon>Bacteria</taxon>
        <taxon>Bacillati</taxon>
        <taxon>Chloroflexota</taxon>
        <taxon>Ktedonobacteria</taxon>
        <taxon>Ktedonobacterales</taxon>
        <taxon>Ktedonobacteraceae</taxon>
        <taxon>Ktedonobacter</taxon>
    </lineage>
</organism>